<dbReference type="PRINTS" id="PR01415">
    <property type="entry name" value="ANKYRIN"/>
</dbReference>
<dbReference type="GeneID" id="55997168"/>
<dbReference type="PANTHER" id="PTHR24134:SF29">
    <property type="match status" value="1"/>
</dbReference>
<proteinExistence type="predicted"/>
<dbReference type="InterPro" id="IPR002110">
    <property type="entry name" value="Ankyrin_rpt"/>
</dbReference>
<keyword evidence="1" id="KW-0040">ANK repeat</keyword>
<dbReference type="KEGG" id="trg:TRUGW13939_09685"/>
<accession>A0A7H8R800</accession>
<dbReference type="PANTHER" id="PTHR24134">
    <property type="entry name" value="ANKYRIN REPEAT-CONTAINING PROTEIN DDB_G0279043"/>
    <property type="match status" value="1"/>
</dbReference>
<dbReference type="PROSITE" id="PS50297">
    <property type="entry name" value="ANK_REP_REGION"/>
    <property type="match status" value="2"/>
</dbReference>
<dbReference type="SUPFAM" id="SSF48403">
    <property type="entry name" value="Ankyrin repeat"/>
    <property type="match status" value="1"/>
</dbReference>
<dbReference type="SMART" id="SM00248">
    <property type="entry name" value="ANK"/>
    <property type="match status" value="2"/>
</dbReference>
<dbReference type="Proteomes" id="UP000509510">
    <property type="component" value="Chromosome V"/>
</dbReference>
<organism evidence="2 3">
    <name type="scientific">Talaromyces rugulosus</name>
    <name type="common">Penicillium rugulosum</name>
    <dbReference type="NCBI Taxonomy" id="121627"/>
    <lineage>
        <taxon>Eukaryota</taxon>
        <taxon>Fungi</taxon>
        <taxon>Dikarya</taxon>
        <taxon>Ascomycota</taxon>
        <taxon>Pezizomycotina</taxon>
        <taxon>Eurotiomycetes</taxon>
        <taxon>Eurotiomycetidae</taxon>
        <taxon>Eurotiales</taxon>
        <taxon>Trichocomaceae</taxon>
        <taxon>Talaromyces</taxon>
        <taxon>Talaromyces sect. Islandici</taxon>
    </lineage>
</organism>
<feature type="repeat" description="ANK" evidence="1">
    <location>
        <begin position="43"/>
        <end position="75"/>
    </location>
</feature>
<dbReference type="OrthoDB" id="4223509at2759"/>
<evidence type="ECO:0000256" key="1">
    <source>
        <dbReference type="PROSITE-ProRule" id="PRU00023"/>
    </source>
</evidence>
<dbReference type="EMBL" id="CP055902">
    <property type="protein sequence ID" value="QKX62524.1"/>
    <property type="molecule type" value="Genomic_DNA"/>
</dbReference>
<dbReference type="InterPro" id="IPR036770">
    <property type="entry name" value="Ankyrin_rpt-contain_sf"/>
</dbReference>
<feature type="repeat" description="ANK" evidence="1">
    <location>
        <begin position="76"/>
        <end position="108"/>
    </location>
</feature>
<dbReference type="Pfam" id="PF12796">
    <property type="entry name" value="Ank_2"/>
    <property type="match status" value="1"/>
</dbReference>
<evidence type="ECO:0000313" key="2">
    <source>
        <dbReference type="EMBL" id="QKX62524.1"/>
    </source>
</evidence>
<name>A0A7H8R800_TALRU</name>
<keyword evidence="3" id="KW-1185">Reference proteome</keyword>
<sequence>MSRQTAPQELIKAIENNRQSTVQKYLDDGIDPNIRNDKDPWKQGRQLLIFAAINGHVDLIKLLLSYGAEVDGTDFHGRTALSWASEYCQYWAVKALVEHGADVNTEDEERTTPLTWLNEAGGGENINEIREYLVHKGAKAELYHE</sequence>
<dbReference type="AlphaFoldDB" id="A0A7H8R800"/>
<reference evidence="3" key="1">
    <citation type="submission" date="2020-06" db="EMBL/GenBank/DDBJ databases">
        <title>A chromosome-scale genome assembly of Talaromyces rugulosus W13939.</title>
        <authorList>
            <person name="Wang B."/>
            <person name="Guo L."/>
            <person name="Ye K."/>
            <person name="Wang L."/>
        </authorList>
    </citation>
    <scope>NUCLEOTIDE SEQUENCE [LARGE SCALE GENOMIC DNA]</scope>
    <source>
        <strain evidence="3">W13939</strain>
    </source>
</reference>
<dbReference type="Gene3D" id="1.25.40.20">
    <property type="entry name" value="Ankyrin repeat-containing domain"/>
    <property type="match status" value="1"/>
</dbReference>
<dbReference type="PROSITE" id="PS50088">
    <property type="entry name" value="ANK_REPEAT"/>
    <property type="match status" value="2"/>
</dbReference>
<evidence type="ECO:0000313" key="3">
    <source>
        <dbReference type="Proteomes" id="UP000509510"/>
    </source>
</evidence>
<protein>
    <submittedName>
        <fullName evidence="2">Uncharacterized protein</fullName>
    </submittedName>
</protein>
<dbReference type="RefSeq" id="XP_035348698.1">
    <property type="nucleotide sequence ID" value="XM_035492805.1"/>
</dbReference>
<gene>
    <name evidence="2" type="ORF">TRUGW13939_09685</name>
</gene>